<keyword evidence="2" id="KW-1185">Reference proteome</keyword>
<accession>A0A176TEH6</accession>
<comment type="caution">
    <text evidence="1">The sequence shown here is derived from an EMBL/GenBank/DDBJ whole genome shotgun (WGS) entry which is preliminary data.</text>
</comment>
<name>A0A176TEH6_9FLAO</name>
<evidence type="ECO:0000313" key="2">
    <source>
        <dbReference type="Proteomes" id="UP000076923"/>
    </source>
</evidence>
<sequence>MKPYIYSILFLLSIPFSFSQTKELVLKESYEIDKNTLLEIDIDNASIVFEESNDHKVHLDYSIIFDKGSEEIQYKVFKGLKAQSSKTDNKIKLEVKNSMYLGELHSLDVDIETYKEHIRSFFKKRKENEFYYKSKDSIVEEIDFSLGTDSNDYFKKLKLENPHKDYGKSVRKFKQDFIIKVPKNVTIKIKALHSRIDFTYDVNTHLDVNSFKTYYKFKGINNENNTFKLMSGIFQAEAISGGNYDLKDIYKVKIGSFSNAILITETSKIQIGEIGKKVSFKDFTSKVHLYNFNKSFADFNFKGKYSELNVYKVKESNYAMRVLGFNTVLSMDGTKTTFGDSKEEKLTKILEKKPKENIISNGNIAIELENGILNIK</sequence>
<dbReference type="EMBL" id="LVWE01000003">
    <property type="protein sequence ID" value="OAD46327.1"/>
    <property type="molecule type" value="Genomic_DNA"/>
</dbReference>
<gene>
    <name evidence="1" type="ORF">LPB303_01980</name>
</gene>
<dbReference type="AlphaFoldDB" id="A0A176TEH6"/>
<dbReference type="STRING" id="1333662.LPB303_01980"/>
<proteinExistence type="predicted"/>
<protein>
    <recommendedName>
        <fullName evidence="3">Adhesin domain-containing protein</fullName>
    </recommendedName>
</protein>
<dbReference type="RefSeq" id="WP_068447605.1">
    <property type="nucleotide sequence ID" value="NZ_CP150660.1"/>
</dbReference>
<evidence type="ECO:0000313" key="1">
    <source>
        <dbReference type="EMBL" id="OAD46327.1"/>
    </source>
</evidence>
<dbReference type="Proteomes" id="UP000076923">
    <property type="component" value="Unassembled WGS sequence"/>
</dbReference>
<reference evidence="1 2" key="1">
    <citation type="submission" date="2016-02" db="EMBL/GenBank/DDBJ databases">
        <title>Draft genome sequence of Polaribacter atrinae KACC17473.</title>
        <authorList>
            <person name="Shin S.-K."/>
            <person name="Yi H."/>
        </authorList>
    </citation>
    <scope>NUCLEOTIDE SEQUENCE [LARGE SCALE GENOMIC DNA]</scope>
    <source>
        <strain evidence="1 2">KACC 17473</strain>
    </source>
</reference>
<evidence type="ECO:0008006" key="3">
    <source>
        <dbReference type="Google" id="ProtNLM"/>
    </source>
</evidence>
<organism evidence="1 2">
    <name type="scientific">Polaribacter atrinae</name>
    <dbReference type="NCBI Taxonomy" id="1333662"/>
    <lineage>
        <taxon>Bacteria</taxon>
        <taxon>Pseudomonadati</taxon>
        <taxon>Bacteroidota</taxon>
        <taxon>Flavobacteriia</taxon>
        <taxon>Flavobacteriales</taxon>
        <taxon>Flavobacteriaceae</taxon>
    </lineage>
</organism>
<dbReference type="OrthoDB" id="1198548at2"/>